<gene>
    <name evidence="1" type="ORF">SK128_003914</name>
</gene>
<proteinExistence type="predicted"/>
<reference evidence="1 2" key="1">
    <citation type="submission" date="2023-11" db="EMBL/GenBank/DDBJ databases">
        <title>Halocaridina rubra genome assembly.</title>
        <authorList>
            <person name="Smith C."/>
        </authorList>
    </citation>
    <scope>NUCLEOTIDE SEQUENCE [LARGE SCALE GENOMIC DNA]</scope>
    <source>
        <strain evidence="1">EP-1</strain>
        <tissue evidence="1">Whole</tissue>
    </source>
</reference>
<name>A0AAN8XL33_HALRR</name>
<dbReference type="AlphaFoldDB" id="A0AAN8XL33"/>
<accession>A0AAN8XL33</accession>
<comment type="caution">
    <text evidence="1">The sequence shown here is derived from an EMBL/GenBank/DDBJ whole genome shotgun (WGS) entry which is preliminary data.</text>
</comment>
<dbReference type="EMBL" id="JAXCGZ010005887">
    <property type="protein sequence ID" value="KAK7080510.1"/>
    <property type="molecule type" value="Genomic_DNA"/>
</dbReference>
<organism evidence="1 2">
    <name type="scientific">Halocaridina rubra</name>
    <name type="common">Hawaiian red shrimp</name>
    <dbReference type="NCBI Taxonomy" id="373956"/>
    <lineage>
        <taxon>Eukaryota</taxon>
        <taxon>Metazoa</taxon>
        <taxon>Ecdysozoa</taxon>
        <taxon>Arthropoda</taxon>
        <taxon>Crustacea</taxon>
        <taxon>Multicrustacea</taxon>
        <taxon>Malacostraca</taxon>
        <taxon>Eumalacostraca</taxon>
        <taxon>Eucarida</taxon>
        <taxon>Decapoda</taxon>
        <taxon>Pleocyemata</taxon>
        <taxon>Caridea</taxon>
        <taxon>Atyoidea</taxon>
        <taxon>Atyidae</taxon>
        <taxon>Halocaridina</taxon>
    </lineage>
</organism>
<evidence type="ECO:0000313" key="2">
    <source>
        <dbReference type="Proteomes" id="UP001381693"/>
    </source>
</evidence>
<sequence length="72" mass="7669">MAAPIQALVGGVAEDMLVSSCKDGESAPNIDNGSMNTLSRKWISNSPTKVTTRILIDSAIRVTALGDLWHRS</sequence>
<keyword evidence="2" id="KW-1185">Reference proteome</keyword>
<dbReference type="Proteomes" id="UP001381693">
    <property type="component" value="Unassembled WGS sequence"/>
</dbReference>
<protein>
    <submittedName>
        <fullName evidence="1">Uncharacterized protein</fullName>
    </submittedName>
</protein>
<evidence type="ECO:0000313" key="1">
    <source>
        <dbReference type="EMBL" id="KAK7080510.1"/>
    </source>
</evidence>